<organism evidence="2 3">
    <name type="scientific">Halteria grandinella</name>
    <dbReference type="NCBI Taxonomy" id="5974"/>
    <lineage>
        <taxon>Eukaryota</taxon>
        <taxon>Sar</taxon>
        <taxon>Alveolata</taxon>
        <taxon>Ciliophora</taxon>
        <taxon>Intramacronucleata</taxon>
        <taxon>Spirotrichea</taxon>
        <taxon>Stichotrichia</taxon>
        <taxon>Sporadotrichida</taxon>
        <taxon>Halteriidae</taxon>
        <taxon>Halteria</taxon>
    </lineage>
</organism>
<evidence type="ECO:0000313" key="2">
    <source>
        <dbReference type="EMBL" id="TNV79840.1"/>
    </source>
</evidence>
<reference evidence="2" key="1">
    <citation type="submission" date="2019-06" db="EMBL/GenBank/DDBJ databases">
        <authorList>
            <person name="Zheng W."/>
        </authorList>
    </citation>
    <scope>NUCLEOTIDE SEQUENCE</scope>
    <source>
        <strain evidence="2">QDHG01</strain>
    </source>
</reference>
<sequence>MTASLNLLIVSARAEDTYPINLTTKLEDRILGDEKGCSLIFNRSFIDIKSQLRDKLDEIYIDDPDHDIMEYLANITVNGLNENSTAKIIYNRNKFLDSGHTSYRAAHDQIITTQNGIDLLLSVVDYSNYNSLSSVFYKNIPDERIIFFDSESIAVEIDSTLNQTQLNIQQFFLRKGVKYTRSPQNIFSALAKISGLQVLLQLSIAFLVYHRHSFRKQMKKGNSVSQRNPINESESSLLLPKLNIEERFSYERIEENIEKVQDISRQLQSLQLQQQSTQNNIFSQGGKLEKILEQNLPEKVENFESSVFNLQQALQKQQEQAHRQQEQTQRQQEQDQKLQAKQCEQILELQEVNRDLLQIIREMQTKLQALEESSKN</sequence>
<keyword evidence="3" id="KW-1185">Reference proteome</keyword>
<dbReference type="AlphaFoldDB" id="A0A8J8NT96"/>
<keyword evidence="1" id="KW-0175">Coiled coil</keyword>
<gene>
    <name evidence="2" type="ORF">FGO68_gene10295</name>
</gene>
<evidence type="ECO:0000313" key="3">
    <source>
        <dbReference type="Proteomes" id="UP000785679"/>
    </source>
</evidence>
<accession>A0A8J8NT96</accession>
<dbReference type="Proteomes" id="UP000785679">
    <property type="component" value="Unassembled WGS sequence"/>
</dbReference>
<proteinExistence type="predicted"/>
<name>A0A8J8NT96_HALGN</name>
<evidence type="ECO:0000256" key="1">
    <source>
        <dbReference type="SAM" id="Coils"/>
    </source>
</evidence>
<feature type="coiled-coil region" evidence="1">
    <location>
        <begin position="250"/>
        <end position="373"/>
    </location>
</feature>
<comment type="caution">
    <text evidence="2">The sequence shown here is derived from an EMBL/GenBank/DDBJ whole genome shotgun (WGS) entry which is preliminary data.</text>
</comment>
<dbReference type="EMBL" id="RRYP01008344">
    <property type="protein sequence ID" value="TNV79840.1"/>
    <property type="molecule type" value="Genomic_DNA"/>
</dbReference>
<protein>
    <submittedName>
        <fullName evidence="2">Uncharacterized protein</fullName>
    </submittedName>
</protein>